<dbReference type="EMBL" id="UINC01011527">
    <property type="protein sequence ID" value="SVA50829.1"/>
    <property type="molecule type" value="Genomic_DNA"/>
</dbReference>
<feature type="non-terminal residue" evidence="1">
    <location>
        <position position="1"/>
    </location>
</feature>
<proteinExistence type="predicted"/>
<protein>
    <recommendedName>
        <fullName evidence="2">Leucine-binding protein domain-containing protein</fullName>
    </recommendedName>
</protein>
<sequence>IGSIPYSVVIADAMKDGAKEKGWDIAFDEIVQTPTTEWGPVLAKVRKHKPAAIANTHFFAGDIAQCQLQFAENPTNSLFYYQYGALQKDFRDIAGDASVGVLTGTVDGLLSDDYAQDYVNAHAQKFGKNSDPQPGALSYGPMHHYALAAAVAGGTGEPGNYDQNKKIAWALKRFTYRGPCGSYWYHPEWQATVPYPTYTRDPSLGHPHMLQQIQDKNKPPVVIYPDPYTVGKYETPSWFK</sequence>
<evidence type="ECO:0000313" key="1">
    <source>
        <dbReference type="EMBL" id="SVA50829.1"/>
    </source>
</evidence>
<dbReference type="InterPro" id="IPR028082">
    <property type="entry name" value="Peripla_BP_I"/>
</dbReference>
<name>A0A381WE75_9ZZZZ</name>
<dbReference type="SUPFAM" id="SSF53822">
    <property type="entry name" value="Periplasmic binding protein-like I"/>
    <property type="match status" value="1"/>
</dbReference>
<organism evidence="1">
    <name type="scientific">marine metagenome</name>
    <dbReference type="NCBI Taxonomy" id="408172"/>
    <lineage>
        <taxon>unclassified sequences</taxon>
        <taxon>metagenomes</taxon>
        <taxon>ecological metagenomes</taxon>
    </lineage>
</organism>
<gene>
    <name evidence="1" type="ORF">METZ01_LOCUS103683</name>
</gene>
<reference evidence="1" key="1">
    <citation type="submission" date="2018-05" db="EMBL/GenBank/DDBJ databases">
        <authorList>
            <person name="Lanie J.A."/>
            <person name="Ng W.-L."/>
            <person name="Kazmierczak K.M."/>
            <person name="Andrzejewski T.M."/>
            <person name="Davidsen T.M."/>
            <person name="Wayne K.J."/>
            <person name="Tettelin H."/>
            <person name="Glass J.I."/>
            <person name="Rusch D."/>
            <person name="Podicherti R."/>
            <person name="Tsui H.-C.T."/>
            <person name="Winkler M.E."/>
        </authorList>
    </citation>
    <scope>NUCLEOTIDE SEQUENCE</scope>
</reference>
<dbReference type="Gene3D" id="3.40.50.2300">
    <property type="match status" value="2"/>
</dbReference>
<evidence type="ECO:0008006" key="2">
    <source>
        <dbReference type="Google" id="ProtNLM"/>
    </source>
</evidence>
<dbReference type="AlphaFoldDB" id="A0A381WE75"/>
<accession>A0A381WE75</accession>